<comment type="caution">
    <text evidence="2">The sequence shown here is derived from an EMBL/GenBank/DDBJ whole genome shotgun (WGS) entry which is preliminary data.</text>
</comment>
<sequence length="155" mass="16508">MKPMKTILLVCLAILAFALGGCQKRPAPTPPEQLPAIPLRVEEGLTPQAVYNALVGRLGLVGSVLENEGTGPVFQEAQMYTVRVDQSSAPALYIFAFTDASQAQKALEGFLGQDLTGSGFDQTKIYQKDNLLAIYTGSSNEASEVLAGMMDIAQV</sequence>
<feature type="signal peptide" evidence="1">
    <location>
        <begin position="1"/>
        <end position="18"/>
    </location>
</feature>
<protein>
    <recommendedName>
        <fullName evidence="4">DUF4825 domain-containing protein</fullName>
    </recommendedName>
</protein>
<organism evidence="2 3">
    <name type="scientific">Zongyangia hominis</name>
    <dbReference type="NCBI Taxonomy" id="2763677"/>
    <lineage>
        <taxon>Bacteria</taxon>
        <taxon>Bacillati</taxon>
        <taxon>Bacillota</taxon>
        <taxon>Clostridia</taxon>
        <taxon>Eubacteriales</taxon>
        <taxon>Oscillospiraceae</taxon>
        <taxon>Zongyangia</taxon>
    </lineage>
</organism>
<proteinExistence type="predicted"/>
<dbReference type="RefSeq" id="WP_262397665.1">
    <property type="nucleotide sequence ID" value="NZ_JACRTC010000004.1"/>
</dbReference>
<gene>
    <name evidence="2" type="ORF">H8709_06940</name>
</gene>
<keyword evidence="1" id="KW-0732">Signal</keyword>
<dbReference type="PROSITE" id="PS51257">
    <property type="entry name" value="PROKAR_LIPOPROTEIN"/>
    <property type="match status" value="1"/>
</dbReference>
<name>A0A926EF55_9FIRM</name>
<dbReference type="EMBL" id="JACRTC010000004">
    <property type="protein sequence ID" value="MBC8570567.1"/>
    <property type="molecule type" value="Genomic_DNA"/>
</dbReference>
<feature type="chain" id="PRO_5038628179" description="DUF4825 domain-containing protein" evidence="1">
    <location>
        <begin position="19"/>
        <end position="155"/>
    </location>
</feature>
<keyword evidence="3" id="KW-1185">Reference proteome</keyword>
<evidence type="ECO:0000256" key="1">
    <source>
        <dbReference type="SAM" id="SignalP"/>
    </source>
</evidence>
<evidence type="ECO:0000313" key="2">
    <source>
        <dbReference type="EMBL" id="MBC8570567.1"/>
    </source>
</evidence>
<dbReference type="Proteomes" id="UP000660861">
    <property type="component" value="Unassembled WGS sequence"/>
</dbReference>
<reference evidence="2" key="1">
    <citation type="submission" date="2020-08" db="EMBL/GenBank/DDBJ databases">
        <title>Genome public.</title>
        <authorList>
            <person name="Liu C."/>
            <person name="Sun Q."/>
        </authorList>
    </citation>
    <scope>NUCLEOTIDE SEQUENCE</scope>
    <source>
        <strain evidence="2">NSJ-54</strain>
    </source>
</reference>
<evidence type="ECO:0008006" key="4">
    <source>
        <dbReference type="Google" id="ProtNLM"/>
    </source>
</evidence>
<evidence type="ECO:0000313" key="3">
    <source>
        <dbReference type="Proteomes" id="UP000660861"/>
    </source>
</evidence>
<accession>A0A926EF55</accession>
<dbReference type="AlphaFoldDB" id="A0A926EF55"/>